<evidence type="ECO:0008006" key="3">
    <source>
        <dbReference type="Google" id="ProtNLM"/>
    </source>
</evidence>
<dbReference type="InterPro" id="IPR053137">
    <property type="entry name" value="NLR-like"/>
</dbReference>
<evidence type="ECO:0000313" key="2">
    <source>
        <dbReference type="Proteomes" id="UP000799118"/>
    </source>
</evidence>
<keyword evidence="2" id="KW-1185">Reference proteome</keyword>
<organism evidence="1 2">
    <name type="scientific">Gymnopus androsaceus JB14</name>
    <dbReference type="NCBI Taxonomy" id="1447944"/>
    <lineage>
        <taxon>Eukaryota</taxon>
        <taxon>Fungi</taxon>
        <taxon>Dikarya</taxon>
        <taxon>Basidiomycota</taxon>
        <taxon>Agaricomycotina</taxon>
        <taxon>Agaricomycetes</taxon>
        <taxon>Agaricomycetidae</taxon>
        <taxon>Agaricales</taxon>
        <taxon>Marasmiineae</taxon>
        <taxon>Omphalotaceae</taxon>
        <taxon>Gymnopus</taxon>
    </lineage>
</organism>
<dbReference type="Pfam" id="PF13424">
    <property type="entry name" value="TPR_12"/>
    <property type="match status" value="1"/>
</dbReference>
<dbReference type="InterPro" id="IPR011990">
    <property type="entry name" value="TPR-like_helical_dom_sf"/>
</dbReference>
<sequence>LASTYHALGKLDSADECCMRRVLKLQKEVIGENHPDTLTSMANLASTYHALGKLESAEKLDEEVLIPQKEVTGEHHLDTLISMHNLASTYRAGHVES</sequence>
<name>A0A6A4GD26_9AGAR</name>
<dbReference type="EMBL" id="ML770561">
    <property type="protein sequence ID" value="KAE9383315.1"/>
    <property type="molecule type" value="Genomic_DNA"/>
</dbReference>
<reference evidence="1" key="1">
    <citation type="journal article" date="2019" name="Environ. Microbiol.">
        <title>Fungal ecological strategies reflected in gene transcription - a case study of two litter decomposers.</title>
        <authorList>
            <person name="Barbi F."/>
            <person name="Kohler A."/>
            <person name="Barry K."/>
            <person name="Baskaran P."/>
            <person name="Daum C."/>
            <person name="Fauchery L."/>
            <person name="Ihrmark K."/>
            <person name="Kuo A."/>
            <person name="LaButti K."/>
            <person name="Lipzen A."/>
            <person name="Morin E."/>
            <person name="Grigoriev I.V."/>
            <person name="Henrissat B."/>
            <person name="Lindahl B."/>
            <person name="Martin F."/>
        </authorList>
    </citation>
    <scope>NUCLEOTIDE SEQUENCE</scope>
    <source>
        <strain evidence="1">JB14</strain>
    </source>
</reference>
<dbReference type="Gene3D" id="1.25.40.10">
    <property type="entry name" value="Tetratricopeptide repeat domain"/>
    <property type="match status" value="1"/>
</dbReference>
<dbReference type="OrthoDB" id="3034142at2759"/>
<dbReference type="PANTHER" id="PTHR46082:SF11">
    <property type="entry name" value="AAA+ ATPASE DOMAIN-CONTAINING PROTEIN-RELATED"/>
    <property type="match status" value="1"/>
</dbReference>
<accession>A0A6A4GD26</accession>
<gene>
    <name evidence="1" type="ORF">BT96DRAFT_844165</name>
</gene>
<protein>
    <recommendedName>
        <fullName evidence="3">Kinesin light chain</fullName>
    </recommendedName>
</protein>
<feature type="non-terminal residue" evidence="1">
    <location>
        <position position="1"/>
    </location>
</feature>
<proteinExistence type="predicted"/>
<dbReference type="SUPFAM" id="SSF48452">
    <property type="entry name" value="TPR-like"/>
    <property type="match status" value="1"/>
</dbReference>
<dbReference type="AlphaFoldDB" id="A0A6A4GD26"/>
<evidence type="ECO:0000313" key="1">
    <source>
        <dbReference type="EMBL" id="KAE9383315.1"/>
    </source>
</evidence>
<dbReference type="Proteomes" id="UP000799118">
    <property type="component" value="Unassembled WGS sequence"/>
</dbReference>
<dbReference type="PANTHER" id="PTHR46082">
    <property type="entry name" value="ATP/GTP-BINDING PROTEIN-RELATED"/>
    <property type="match status" value="1"/>
</dbReference>